<evidence type="ECO:0000259" key="4">
    <source>
        <dbReference type="PROSITE" id="PS51320"/>
    </source>
</evidence>
<dbReference type="PANTHER" id="PTHR33077:SF133">
    <property type="entry name" value="PROTEIN TIFY"/>
    <property type="match status" value="1"/>
</dbReference>
<accession>A0A2Z6PCB9</accession>
<dbReference type="InterPro" id="IPR040390">
    <property type="entry name" value="TIFY/JAZ"/>
</dbReference>
<feature type="compositionally biased region" description="Low complexity" evidence="3">
    <location>
        <begin position="1"/>
        <end position="11"/>
    </location>
</feature>
<sequence length="327" mass="36200">MSSSSEFSEVSGNKPPARSPEKLTTFSQTCNLLSQYIKEKGCFKDLSLGMTCNTDPTGSSETSQSATTMNLFPTMENNLTPKNLTTMDLLTPQAALNNSKINSGKHVHKPSCHRFNSGKHVYNSMIVVMENRVWILSEKRIQILSHGERILNLDPLRYGVISVVYIYPRQTLIDARLVHQVANAIKGPKAAQLTMFYNGQVIVIDDFPADKAHELMGFANKGISQSQNNSVYTYTQSQPSFPPNMVRPSVDSTAPVTTMNIIPSTSTATGPQVLCRPNVCDLPIMRKASLHRFLAKRKDRVTAKAPYQVNKQAESMSWLVGAKSTQI</sequence>
<dbReference type="GO" id="GO:0005634">
    <property type="term" value="C:nucleus"/>
    <property type="evidence" value="ECO:0007669"/>
    <property type="project" value="UniProtKB-SubCell"/>
</dbReference>
<feature type="domain" description="Tify" evidence="4">
    <location>
        <begin position="186"/>
        <end position="221"/>
    </location>
</feature>
<dbReference type="InterPro" id="IPR018467">
    <property type="entry name" value="CCT_CS"/>
</dbReference>
<comment type="similarity">
    <text evidence="1 2">Belongs to the TIFY/JAZ family.</text>
</comment>
<proteinExistence type="inferred from homology"/>
<evidence type="ECO:0000256" key="2">
    <source>
        <dbReference type="RuleBase" id="RU369065"/>
    </source>
</evidence>
<dbReference type="EMBL" id="DF973842">
    <property type="protein sequence ID" value="GAU41057.1"/>
    <property type="molecule type" value="Genomic_DNA"/>
</dbReference>
<comment type="subcellular location">
    <subcellularLocation>
        <location evidence="2">Nucleus</location>
    </subcellularLocation>
</comment>
<organism evidence="5 6">
    <name type="scientific">Trifolium subterraneum</name>
    <name type="common">Subterranean clover</name>
    <dbReference type="NCBI Taxonomy" id="3900"/>
    <lineage>
        <taxon>Eukaryota</taxon>
        <taxon>Viridiplantae</taxon>
        <taxon>Streptophyta</taxon>
        <taxon>Embryophyta</taxon>
        <taxon>Tracheophyta</taxon>
        <taxon>Spermatophyta</taxon>
        <taxon>Magnoliopsida</taxon>
        <taxon>eudicotyledons</taxon>
        <taxon>Gunneridae</taxon>
        <taxon>Pentapetalae</taxon>
        <taxon>rosids</taxon>
        <taxon>fabids</taxon>
        <taxon>Fabales</taxon>
        <taxon>Fabaceae</taxon>
        <taxon>Papilionoideae</taxon>
        <taxon>50 kb inversion clade</taxon>
        <taxon>NPAAA clade</taxon>
        <taxon>Hologalegina</taxon>
        <taxon>IRL clade</taxon>
        <taxon>Trifolieae</taxon>
        <taxon>Trifolium</taxon>
    </lineage>
</organism>
<comment type="function">
    <text evidence="2">Repressor of jasmonate responses.</text>
</comment>
<dbReference type="SMART" id="SM00979">
    <property type="entry name" value="TIFY"/>
    <property type="match status" value="1"/>
</dbReference>
<gene>
    <name evidence="5" type="ORF">TSUD_374120</name>
</gene>
<reference evidence="6" key="1">
    <citation type="journal article" date="2017" name="Front. Plant Sci.">
        <title>Climate Clever Clovers: New Paradigm to Reduce the Environmental Footprint of Ruminants by Breeding Low Methanogenic Forages Utilizing Haplotype Variation.</title>
        <authorList>
            <person name="Kaur P."/>
            <person name="Appels R."/>
            <person name="Bayer P.E."/>
            <person name="Keeble-Gagnere G."/>
            <person name="Wang J."/>
            <person name="Hirakawa H."/>
            <person name="Shirasawa K."/>
            <person name="Vercoe P."/>
            <person name="Stefanova K."/>
            <person name="Durmic Z."/>
            <person name="Nichols P."/>
            <person name="Revell C."/>
            <person name="Isobe S.N."/>
            <person name="Edwards D."/>
            <person name="Erskine W."/>
        </authorList>
    </citation>
    <scope>NUCLEOTIDE SEQUENCE [LARGE SCALE GENOMIC DNA]</scope>
    <source>
        <strain evidence="6">cv. Daliak</strain>
    </source>
</reference>
<protein>
    <recommendedName>
        <fullName evidence="2">Protein TIFY</fullName>
    </recommendedName>
    <alternativeName>
        <fullName evidence="2">Jasmonate ZIM domain-containing protein</fullName>
    </alternativeName>
</protein>
<name>A0A2Z6PCB9_TRISU</name>
<dbReference type="PANTHER" id="PTHR33077">
    <property type="entry name" value="PROTEIN TIFY 4A-RELATED-RELATED"/>
    <property type="match status" value="1"/>
</dbReference>
<dbReference type="GO" id="GO:2000022">
    <property type="term" value="P:regulation of jasmonic acid mediated signaling pathway"/>
    <property type="evidence" value="ECO:0007669"/>
    <property type="project" value="UniProtKB-UniRule"/>
</dbReference>
<dbReference type="AlphaFoldDB" id="A0A2Z6PCB9"/>
<evidence type="ECO:0000256" key="3">
    <source>
        <dbReference type="SAM" id="MobiDB-lite"/>
    </source>
</evidence>
<dbReference type="PROSITE" id="PS51320">
    <property type="entry name" value="TIFY"/>
    <property type="match status" value="1"/>
</dbReference>
<dbReference type="Pfam" id="PF09425">
    <property type="entry name" value="Jas_motif"/>
    <property type="match status" value="1"/>
</dbReference>
<keyword evidence="2" id="KW-0539">Nucleus</keyword>
<dbReference type="GO" id="GO:0009611">
    <property type="term" value="P:response to wounding"/>
    <property type="evidence" value="ECO:0007669"/>
    <property type="project" value="UniProtKB-UniRule"/>
</dbReference>
<dbReference type="GO" id="GO:0031347">
    <property type="term" value="P:regulation of defense response"/>
    <property type="evidence" value="ECO:0007669"/>
    <property type="project" value="UniProtKB-UniRule"/>
</dbReference>
<dbReference type="InterPro" id="IPR010399">
    <property type="entry name" value="Tify_dom"/>
</dbReference>
<evidence type="ECO:0000256" key="1">
    <source>
        <dbReference type="ARBA" id="ARBA00008614"/>
    </source>
</evidence>
<dbReference type="Pfam" id="PF06200">
    <property type="entry name" value="tify"/>
    <property type="match status" value="1"/>
</dbReference>
<keyword evidence="6" id="KW-1185">Reference proteome</keyword>
<keyword evidence="2" id="KW-1184">Jasmonic acid signaling pathway</keyword>
<evidence type="ECO:0000313" key="6">
    <source>
        <dbReference type="Proteomes" id="UP000242715"/>
    </source>
</evidence>
<comment type="domain">
    <text evidence="2">The jas domain is required for interaction with COI1.</text>
</comment>
<evidence type="ECO:0000313" key="5">
    <source>
        <dbReference type="EMBL" id="GAU41057.1"/>
    </source>
</evidence>
<dbReference type="OrthoDB" id="1937734at2759"/>
<feature type="region of interest" description="Disordered" evidence="3">
    <location>
        <begin position="1"/>
        <end position="23"/>
    </location>
</feature>
<dbReference type="Proteomes" id="UP000242715">
    <property type="component" value="Unassembled WGS sequence"/>
</dbReference>